<dbReference type="RefSeq" id="XP_003136421.1">
    <property type="nucleotide sequence ID" value="XM_003136373.1"/>
</dbReference>
<gene>
    <name evidence="1" type="ORF">LOAG_00833</name>
</gene>
<accession>A0A1S0UAX9</accession>
<dbReference type="GeneID" id="9938202"/>
<evidence type="ECO:0000313" key="1">
    <source>
        <dbReference type="EMBL" id="EFO27654.1"/>
    </source>
</evidence>
<sequence length="111" mass="12852">MSRNNSKPDKRKVIIEQWWVRHKLAQTDEGKLSQIFVKIDSCTDYYPGIRSTSIQMLDPTTFYKILYLTKIDQSYHLINLVLTRVLANTNVFNVLTTQESNIKGAKSTTIL</sequence>
<dbReference type="CTD" id="9938202"/>
<dbReference type="EMBL" id="JH712083">
    <property type="protein sequence ID" value="EFO27654.1"/>
    <property type="molecule type" value="Genomic_DNA"/>
</dbReference>
<dbReference type="InParanoid" id="A0A1S0UAX9"/>
<organism evidence="1">
    <name type="scientific">Loa loa</name>
    <name type="common">Eye worm</name>
    <name type="synonym">Filaria loa</name>
    <dbReference type="NCBI Taxonomy" id="7209"/>
    <lineage>
        <taxon>Eukaryota</taxon>
        <taxon>Metazoa</taxon>
        <taxon>Ecdysozoa</taxon>
        <taxon>Nematoda</taxon>
        <taxon>Chromadorea</taxon>
        <taxon>Rhabditida</taxon>
        <taxon>Spirurina</taxon>
        <taxon>Spiruromorpha</taxon>
        <taxon>Filarioidea</taxon>
        <taxon>Onchocercidae</taxon>
        <taxon>Loa</taxon>
    </lineage>
</organism>
<dbReference type="AlphaFoldDB" id="A0A1S0UAX9"/>
<reference evidence="1" key="1">
    <citation type="submission" date="2012-04" db="EMBL/GenBank/DDBJ databases">
        <title>The Genome Sequence of Loa loa.</title>
        <authorList>
            <consortium name="The Broad Institute Genome Sequencing Platform"/>
            <consortium name="Broad Institute Genome Sequencing Center for Infectious Disease"/>
            <person name="Nutman T.B."/>
            <person name="Fink D.L."/>
            <person name="Russ C."/>
            <person name="Young S."/>
            <person name="Zeng Q."/>
            <person name="Gargeya S."/>
            <person name="Alvarado L."/>
            <person name="Berlin A."/>
            <person name="Chapman S.B."/>
            <person name="Chen Z."/>
            <person name="Freedman E."/>
            <person name="Gellesch M."/>
            <person name="Goldberg J."/>
            <person name="Griggs A."/>
            <person name="Gujja S."/>
            <person name="Heilman E.R."/>
            <person name="Heiman D."/>
            <person name="Howarth C."/>
            <person name="Mehta T."/>
            <person name="Neiman D."/>
            <person name="Pearson M."/>
            <person name="Roberts A."/>
            <person name="Saif S."/>
            <person name="Shea T."/>
            <person name="Shenoy N."/>
            <person name="Sisk P."/>
            <person name="Stolte C."/>
            <person name="Sykes S."/>
            <person name="White J."/>
            <person name="Yandava C."/>
            <person name="Haas B."/>
            <person name="Henn M.R."/>
            <person name="Nusbaum C."/>
            <person name="Birren B."/>
        </authorList>
    </citation>
    <scope>NUCLEOTIDE SEQUENCE [LARGE SCALE GENOMIC DNA]</scope>
</reference>
<dbReference type="KEGG" id="loa:LOAG_00833"/>
<name>A0A1S0UAX9_LOALO</name>
<protein>
    <submittedName>
        <fullName evidence="1">Uncharacterized protein</fullName>
    </submittedName>
</protein>
<proteinExistence type="predicted"/>